<proteinExistence type="predicted"/>
<sequence>MIFNKKNIARTMVKGKHSKLRPKSTNAPGSISLPINASAFIDISIQPQMQQKYNDVPFQTPSLLGASVEQIENETSTHNSHRSPSTDLGASVDDTSSRSRSRGLSVGLQTPVDPSDRLRITPIGERKHVFGLQIKMFWFDECGIKFVPIGGHGDFINNKSKFTSKYGDDSSSQPEFDPYAWTEAIGGMETTRTHVYGFGTRVPATALLTGTHNNVATSESSCGLINSNVNSLAIALKEKVKNLSKNLDKIREEIHREIHEEIKNAMAESMTEFMARIETMIMSNVRSKQGGVRPLS</sequence>
<keyword evidence="4" id="KW-1185">Reference proteome</keyword>
<keyword evidence="1" id="KW-0175">Coiled coil</keyword>
<feature type="coiled-coil region" evidence="1">
    <location>
        <begin position="233"/>
        <end position="260"/>
    </location>
</feature>
<protein>
    <submittedName>
        <fullName evidence="3">Uncharacterized protein</fullName>
    </submittedName>
</protein>
<dbReference type="InParanoid" id="A0A061GPM8"/>
<dbReference type="EMBL" id="CM001887">
    <property type="protein sequence ID" value="EOY31785.1"/>
    <property type="molecule type" value="Genomic_DNA"/>
</dbReference>
<dbReference type="Proteomes" id="UP000026915">
    <property type="component" value="Chromosome 9"/>
</dbReference>
<organism evidence="3 4">
    <name type="scientific">Theobroma cacao</name>
    <name type="common">Cacao</name>
    <name type="synonym">Cocoa</name>
    <dbReference type="NCBI Taxonomy" id="3641"/>
    <lineage>
        <taxon>Eukaryota</taxon>
        <taxon>Viridiplantae</taxon>
        <taxon>Streptophyta</taxon>
        <taxon>Embryophyta</taxon>
        <taxon>Tracheophyta</taxon>
        <taxon>Spermatophyta</taxon>
        <taxon>Magnoliopsida</taxon>
        <taxon>eudicotyledons</taxon>
        <taxon>Gunneridae</taxon>
        <taxon>Pentapetalae</taxon>
        <taxon>rosids</taxon>
        <taxon>malvids</taxon>
        <taxon>Malvales</taxon>
        <taxon>Malvaceae</taxon>
        <taxon>Byttnerioideae</taxon>
        <taxon>Theobroma</taxon>
    </lineage>
</organism>
<evidence type="ECO:0000313" key="4">
    <source>
        <dbReference type="Proteomes" id="UP000026915"/>
    </source>
</evidence>
<gene>
    <name evidence="3" type="ORF">TCM_038913</name>
</gene>
<feature type="compositionally biased region" description="Polar residues" evidence="2">
    <location>
        <begin position="73"/>
        <end position="88"/>
    </location>
</feature>
<feature type="region of interest" description="Disordered" evidence="2">
    <location>
        <begin position="71"/>
        <end position="118"/>
    </location>
</feature>
<dbReference type="HOGENOM" id="CLU_081992_0_0_1"/>
<evidence type="ECO:0000256" key="1">
    <source>
        <dbReference type="SAM" id="Coils"/>
    </source>
</evidence>
<dbReference type="Gramene" id="EOY31785">
    <property type="protein sequence ID" value="EOY31785"/>
    <property type="gene ID" value="TCM_038913"/>
</dbReference>
<dbReference type="AlphaFoldDB" id="A0A061GPM8"/>
<reference evidence="3 4" key="1">
    <citation type="journal article" date="2013" name="Genome Biol.">
        <title>The genome sequence of the most widely cultivated cacao type and its use to identify candidate genes regulating pod color.</title>
        <authorList>
            <person name="Motamayor J.C."/>
            <person name="Mockaitis K."/>
            <person name="Schmutz J."/>
            <person name="Haiminen N."/>
            <person name="Iii D.L."/>
            <person name="Cornejo O."/>
            <person name="Findley S.D."/>
            <person name="Zheng P."/>
            <person name="Utro F."/>
            <person name="Royaert S."/>
            <person name="Saski C."/>
            <person name="Jenkins J."/>
            <person name="Podicheti R."/>
            <person name="Zhao M."/>
            <person name="Scheffler B.E."/>
            <person name="Stack J.C."/>
            <person name="Feltus F.A."/>
            <person name="Mustiga G.M."/>
            <person name="Amores F."/>
            <person name="Phillips W."/>
            <person name="Marelli J.P."/>
            <person name="May G.D."/>
            <person name="Shapiro H."/>
            <person name="Ma J."/>
            <person name="Bustamante C.D."/>
            <person name="Schnell R.J."/>
            <person name="Main D."/>
            <person name="Gilbert D."/>
            <person name="Parida L."/>
            <person name="Kuhn D.N."/>
        </authorList>
    </citation>
    <scope>NUCLEOTIDE SEQUENCE [LARGE SCALE GENOMIC DNA]</scope>
    <source>
        <strain evidence="4">cv. Matina 1-6</strain>
    </source>
</reference>
<name>A0A061GPM8_THECC</name>
<evidence type="ECO:0000313" key="3">
    <source>
        <dbReference type="EMBL" id="EOY31785.1"/>
    </source>
</evidence>
<accession>A0A061GPM8</accession>
<evidence type="ECO:0000256" key="2">
    <source>
        <dbReference type="SAM" id="MobiDB-lite"/>
    </source>
</evidence>